<name>A0A7C8ZYT6_OPUST</name>
<protein>
    <submittedName>
        <fullName evidence="1">Uncharacterized protein</fullName>
    </submittedName>
</protein>
<organism evidence="1">
    <name type="scientific">Opuntia streptacantha</name>
    <name type="common">Prickly pear cactus</name>
    <name type="synonym">Opuntia cardona</name>
    <dbReference type="NCBI Taxonomy" id="393608"/>
    <lineage>
        <taxon>Eukaryota</taxon>
        <taxon>Viridiplantae</taxon>
        <taxon>Streptophyta</taxon>
        <taxon>Embryophyta</taxon>
        <taxon>Tracheophyta</taxon>
        <taxon>Spermatophyta</taxon>
        <taxon>Magnoliopsida</taxon>
        <taxon>eudicotyledons</taxon>
        <taxon>Gunneridae</taxon>
        <taxon>Pentapetalae</taxon>
        <taxon>Caryophyllales</taxon>
        <taxon>Cactineae</taxon>
        <taxon>Cactaceae</taxon>
        <taxon>Opuntioideae</taxon>
        <taxon>Opuntia</taxon>
    </lineage>
</organism>
<evidence type="ECO:0000313" key="1">
    <source>
        <dbReference type="EMBL" id="MBA4655098.1"/>
    </source>
</evidence>
<dbReference type="AlphaFoldDB" id="A0A7C8ZYT6"/>
<sequence>MAVNLPPLINIPQFTTSLEHNGENNVVILSEAFPQTVVEHNCLVMQFIQKVPSNHNFIRIEIWVRNSIENHAGKPDMPKRTVQTHQFGEAEQVISHAMNSE</sequence>
<reference evidence="1" key="2">
    <citation type="submission" date="2020-07" db="EMBL/GenBank/DDBJ databases">
        <authorList>
            <person name="Vera ALvarez R."/>
            <person name="Arias-Moreno D.M."/>
            <person name="Jimenez-Jacinto V."/>
            <person name="Jimenez-Bremont J.F."/>
            <person name="Swaminathan K."/>
            <person name="Moose S.P."/>
            <person name="Guerrero-Gonzalez M.L."/>
            <person name="Marino-Ramirez L."/>
            <person name="Landsman D."/>
            <person name="Rodriguez-Kessler M."/>
            <person name="Delgado-Sanchez P."/>
        </authorList>
    </citation>
    <scope>NUCLEOTIDE SEQUENCE</scope>
    <source>
        <tissue evidence="1">Cladode</tissue>
    </source>
</reference>
<reference evidence="1" key="1">
    <citation type="journal article" date="2013" name="J. Plant Res.">
        <title>Effect of fungi and light on seed germination of three Opuntia species from semiarid lands of central Mexico.</title>
        <authorList>
            <person name="Delgado-Sanchez P."/>
            <person name="Jimenez-Bremont J.F."/>
            <person name="Guerrero-Gonzalez Mde L."/>
            <person name="Flores J."/>
        </authorList>
    </citation>
    <scope>NUCLEOTIDE SEQUENCE</scope>
    <source>
        <tissue evidence="1">Cladode</tissue>
    </source>
</reference>
<proteinExistence type="predicted"/>
<accession>A0A7C8ZYT6</accession>
<dbReference type="EMBL" id="GISG01186469">
    <property type="protein sequence ID" value="MBA4655098.1"/>
    <property type="molecule type" value="Transcribed_RNA"/>
</dbReference>